<sequence>MTNNNFTLVDHETTKQNQNKETITKETKAFFERRLKELFNRSTDIKSNFLLDDIILLAILNKVSPKETQFLDVESKEEQKKENFQEYCTSTQKILNYSTHEIPPIINFLKQDEDAQNFLITSVEKLLKNSQNSTNDKNQESVVRKIRFFNLKSNQKKYRDYFSFKANNGQKLHKNNTVHKTEITKNKINQTKKNQIIINYGSESGSEPDSNNGSESGSELRLESGSEGYKTKSESLTKKKRIELNIENEFEFELQGGGNELKKKKQMLAKKEIEITSDDYEKAIKNIKSLTALNRKNSDWEIIIKNPNRNIFKYNNLNKPKQNKEFNNEEKIFHNFLSLKLKTESILFGKLNEETYLQTIKKLAKKNLLDLNANNTENFQKLNTIQNFDNNWIDIDRFNEIEIKKFFVNLIKFHPFLITKTYENFNLKNKDQDQDGNKKSSIKNGLDVESEILNKTINSFNASYEMALHLSRIDKNQFRIFIFDSTKTKMRTEGVLIFNKKKLIVKSQNQKKLFQSKWNDNLDFRINVTEKKQFLLLKKISKKIRKKKNNNNKVLFHTHNYHDNHNHNNRDHNHNNDRGNIHGNGDSGDDGKIQKTIILHQKNKYQILKIQTTQNNQRNLLSFLFLIYKNKQPQIGVNPNVKEINLNGLNQLIIPPFENPKQKKFKKYLIFPSIQLKSKKDNTKKIIQEKNMKQLIKKSYHQKMVIFLLHIVVKKKIPFEPASLIIEHSSLKLYIQNIKIHSIKLNSILNIQIVKNNANLLKINLINNLDFPLLYIKSIVDRNFIIRAILYFRKKAKKKK</sequence>
<feature type="region of interest" description="Disordered" evidence="1">
    <location>
        <begin position="200"/>
        <end position="233"/>
    </location>
</feature>
<feature type="region of interest" description="Disordered" evidence="1">
    <location>
        <begin position="1"/>
        <end position="20"/>
    </location>
</feature>
<evidence type="ECO:0000313" key="3">
    <source>
        <dbReference type="Proteomes" id="UP001150062"/>
    </source>
</evidence>
<organism evidence="2 3">
    <name type="scientific">Anaeramoeba flamelloides</name>
    <dbReference type="NCBI Taxonomy" id="1746091"/>
    <lineage>
        <taxon>Eukaryota</taxon>
        <taxon>Metamonada</taxon>
        <taxon>Anaeramoebidae</taxon>
        <taxon>Anaeramoeba</taxon>
    </lineage>
</organism>
<reference evidence="2" key="1">
    <citation type="submission" date="2022-08" db="EMBL/GenBank/DDBJ databases">
        <title>Novel sulfate-reducing endosymbionts in the free-living metamonad Anaeramoeba.</title>
        <authorList>
            <person name="Jerlstrom-Hultqvist J."/>
            <person name="Cepicka I."/>
            <person name="Gallot-Lavallee L."/>
            <person name="Salas-Leiva D."/>
            <person name="Curtis B.A."/>
            <person name="Zahonova K."/>
            <person name="Pipaliya S."/>
            <person name="Dacks J."/>
            <person name="Roger A.J."/>
        </authorList>
    </citation>
    <scope>NUCLEOTIDE SEQUENCE</scope>
    <source>
        <strain evidence="2">Schooner1</strain>
    </source>
</reference>
<protein>
    <submittedName>
        <fullName evidence="2">Uncharacterized protein</fullName>
    </submittedName>
</protein>
<feature type="region of interest" description="Disordered" evidence="1">
    <location>
        <begin position="558"/>
        <end position="588"/>
    </location>
</feature>
<accession>A0ABQ8YUJ7</accession>
<comment type="caution">
    <text evidence="2">The sequence shown here is derived from an EMBL/GenBank/DDBJ whole genome shotgun (WGS) entry which is preliminary data.</text>
</comment>
<dbReference type="Proteomes" id="UP001150062">
    <property type="component" value="Unassembled WGS sequence"/>
</dbReference>
<feature type="compositionally biased region" description="Basic and acidic residues" evidence="1">
    <location>
        <begin position="560"/>
        <end position="580"/>
    </location>
</feature>
<feature type="compositionally biased region" description="Polar residues" evidence="1">
    <location>
        <begin position="201"/>
        <end position="212"/>
    </location>
</feature>
<keyword evidence="3" id="KW-1185">Reference proteome</keyword>
<feature type="compositionally biased region" description="Basic and acidic residues" evidence="1">
    <location>
        <begin position="218"/>
        <end position="233"/>
    </location>
</feature>
<evidence type="ECO:0000256" key="1">
    <source>
        <dbReference type="SAM" id="MobiDB-lite"/>
    </source>
</evidence>
<name>A0ABQ8YUJ7_9EUKA</name>
<gene>
    <name evidence="2" type="ORF">M0813_17966</name>
</gene>
<proteinExistence type="predicted"/>
<evidence type="ECO:0000313" key="2">
    <source>
        <dbReference type="EMBL" id="KAJ6248300.1"/>
    </source>
</evidence>
<dbReference type="EMBL" id="JAOAOG010000116">
    <property type="protein sequence ID" value="KAJ6248300.1"/>
    <property type="molecule type" value="Genomic_DNA"/>
</dbReference>